<feature type="signal peptide" evidence="1">
    <location>
        <begin position="1"/>
        <end position="19"/>
    </location>
</feature>
<keyword evidence="1" id="KW-0732">Signal</keyword>
<evidence type="ECO:0000313" key="3">
    <source>
        <dbReference type="Proteomes" id="UP000069902"/>
    </source>
</evidence>
<reference evidence="3" key="1">
    <citation type="submission" date="2015-09" db="EMBL/GenBank/DDBJ databases">
        <authorList>
            <person name="Bertelli C."/>
        </authorList>
    </citation>
    <scope>NUCLEOTIDE SEQUENCE [LARGE SCALE GENOMIC DNA]</scope>
    <source>
        <strain evidence="3">KNic</strain>
    </source>
</reference>
<organism evidence="2 3">
    <name type="scientific">Candidatus Protochlamydia naegleriophila</name>
    <dbReference type="NCBI Taxonomy" id="389348"/>
    <lineage>
        <taxon>Bacteria</taxon>
        <taxon>Pseudomonadati</taxon>
        <taxon>Chlamydiota</taxon>
        <taxon>Chlamydiia</taxon>
        <taxon>Parachlamydiales</taxon>
        <taxon>Parachlamydiaceae</taxon>
        <taxon>Candidatus Protochlamydia</taxon>
    </lineage>
</organism>
<accession>A0A0U5EQX0</accession>
<dbReference type="AlphaFoldDB" id="A0A0U5EQX0"/>
<dbReference type="PATRIC" id="fig|389348.3.peg.1027"/>
<dbReference type="Proteomes" id="UP000069902">
    <property type="component" value="Chromosome cPNK"/>
</dbReference>
<feature type="chain" id="PRO_5006856285" evidence="1">
    <location>
        <begin position="20"/>
        <end position="167"/>
    </location>
</feature>
<dbReference type="RefSeq" id="WP_158021702.1">
    <property type="nucleotide sequence ID" value="NZ_LN879502.1"/>
</dbReference>
<dbReference type="EMBL" id="LN879502">
    <property type="protein sequence ID" value="CUI16560.1"/>
    <property type="molecule type" value="Genomic_DNA"/>
</dbReference>
<evidence type="ECO:0000313" key="2">
    <source>
        <dbReference type="EMBL" id="CUI16560.1"/>
    </source>
</evidence>
<evidence type="ECO:0000256" key="1">
    <source>
        <dbReference type="SAM" id="SignalP"/>
    </source>
</evidence>
<name>A0A0U5EQX0_9BACT</name>
<protein>
    <submittedName>
        <fullName evidence="2">Putative secreted protein</fullName>
    </submittedName>
</protein>
<dbReference type="InParanoid" id="A0A0U5EQX0"/>
<sequence>MRQILSCVCCTIMALNCFADVATDEKTGVAVEPSFCTKEELMTYFPQPLVKAILLKSNVQEEQAAAIAEDLAQKGQELEKVVAEKAAKLDPNPFKDLSQRDVAIKIYRETLYEVFAKVMKNHGITSEDQIQTLLDEMQLAKSKLFIDCIRREQNSPKKVNSPLPPSS</sequence>
<keyword evidence="3" id="KW-1185">Reference proteome</keyword>
<proteinExistence type="predicted"/>
<gene>
    <name evidence="2" type="ORF">PNK_0935</name>
</gene>
<dbReference type="KEGG" id="pnl:PNK_0935"/>